<dbReference type="AlphaFoldDB" id="A0A699RPX1"/>
<name>A0A699RPX1_TANCI</name>
<sequence length="148" mass="16018">MLTAIAGRRWVIGHGLRLATMKCAESIEMRQAFADVVSTGIAKGMSKGLKHGVEHGHASRRSSPLRLTIRRPKLNLPQPFKIKLVDAIAANISRAEQKKRSHIVCRTHGVGSTHYARSDRVPVSAPIVVPQGLSLILVDAATQTDSDA</sequence>
<evidence type="ECO:0000313" key="1">
    <source>
        <dbReference type="EMBL" id="GFC88085.1"/>
    </source>
</evidence>
<gene>
    <name evidence="1" type="ORF">Tci_860055</name>
</gene>
<protein>
    <submittedName>
        <fullName evidence="1">Uncharacterized protein</fullName>
    </submittedName>
</protein>
<dbReference type="EMBL" id="BKCJ011113716">
    <property type="protein sequence ID" value="GFC88085.1"/>
    <property type="molecule type" value="Genomic_DNA"/>
</dbReference>
<comment type="caution">
    <text evidence="1">The sequence shown here is derived from an EMBL/GenBank/DDBJ whole genome shotgun (WGS) entry which is preliminary data.</text>
</comment>
<accession>A0A699RPX1</accession>
<reference evidence="1" key="1">
    <citation type="journal article" date="2019" name="Sci. Rep.">
        <title>Draft genome of Tanacetum cinerariifolium, the natural source of mosquito coil.</title>
        <authorList>
            <person name="Yamashiro T."/>
            <person name="Shiraishi A."/>
            <person name="Satake H."/>
            <person name="Nakayama K."/>
        </authorList>
    </citation>
    <scope>NUCLEOTIDE SEQUENCE</scope>
</reference>
<organism evidence="1">
    <name type="scientific">Tanacetum cinerariifolium</name>
    <name type="common">Dalmatian daisy</name>
    <name type="synonym">Chrysanthemum cinerariifolium</name>
    <dbReference type="NCBI Taxonomy" id="118510"/>
    <lineage>
        <taxon>Eukaryota</taxon>
        <taxon>Viridiplantae</taxon>
        <taxon>Streptophyta</taxon>
        <taxon>Embryophyta</taxon>
        <taxon>Tracheophyta</taxon>
        <taxon>Spermatophyta</taxon>
        <taxon>Magnoliopsida</taxon>
        <taxon>eudicotyledons</taxon>
        <taxon>Gunneridae</taxon>
        <taxon>Pentapetalae</taxon>
        <taxon>asterids</taxon>
        <taxon>campanulids</taxon>
        <taxon>Asterales</taxon>
        <taxon>Asteraceae</taxon>
        <taxon>Asteroideae</taxon>
        <taxon>Anthemideae</taxon>
        <taxon>Anthemidinae</taxon>
        <taxon>Tanacetum</taxon>
    </lineage>
</organism>
<proteinExistence type="predicted"/>